<dbReference type="AlphaFoldDB" id="A0A6J1V171"/>
<gene>
    <name evidence="2" type="primary">LOC113418754</name>
</gene>
<dbReference type="Proteomes" id="UP000504612">
    <property type="component" value="Unplaced"/>
</dbReference>
<evidence type="ECO:0000313" key="1">
    <source>
        <dbReference type="Proteomes" id="UP000504612"/>
    </source>
</evidence>
<accession>A0A6J1V171</accession>
<organism evidence="1 2">
    <name type="scientific">Notechis scutatus</name>
    <name type="common">mainland tiger snake</name>
    <dbReference type="NCBI Taxonomy" id="8663"/>
    <lineage>
        <taxon>Eukaryota</taxon>
        <taxon>Metazoa</taxon>
        <taxon>Chordata</taxon>
        <taxon>Craniata</taxon>
        <taxon>Vertebrata</taxon>
        <taxon>Euteleostomi</taxon>
        <taxon>Lepidosauria</taxon>
        <taxon>Squamata</taxon>
        <taxon>Bifurcata</taxon>
        <taxon>Unidentata</taxon>
        <taxon>Episquamata</taxon>
        <taxon>Toxicofera</taxon>
        <taxon>Serpentes</taxon>
        <taxon>Colubroidea</taxon>
        <taxon>Elapidae</taxon>
        <taxon>Hydrophiinae</taxon>
        <taxon>Notechis</taxon>
    </lineage>
</organism>
<name>A0A6J1V171_9SAUR</name>
<evidence type="ECO:0000313" key="2">
    <source>
        <dbReference type="RefSeq" id="XP_026533594.1"/>
    </source>
</evidence>
<sequence>MFPSALIKKPSICSFDSKEKFATNLELALERNQIRISQQCKAPPVRQRWMCQPPDFSYKVYLSSHKPVGNYQELKTKEKKKTFFEELHKIRSGLIIPVTEEVKQTKIATRFPYTGSNEAKLISVKMGKFTSNKYEDPKPYDYRQYEQGIPDFVTSYTRDPLNLKFKSQSLSKIYGLPPLKDEKKKFSSKENFITHKPQELKWDSKLFLPKEPWPTKACSFTRHKKHLGAPCAIIDRVEETLSKLWLKELHNEAVCVAVTMVTQCHIGYTEPQWRNGQCERSMPKGISASLYVKPEPLGFLMPTGIAQTVQELKYE</sequence>
<dbReference type="KEGG" id="nss:113418754"/>
<reference evidence="2" key="1">
    <citation type="submission" date="2025-08" db="UniProtKB">
        <authorList>
            <consortium name="RefSeq"/>
        </authorList>
    </citation>
    <scope>IDENTIFICATION</scope>
</reference>
<proteinExistence type="predicted"/>
<keyword evidence="1" id="KW-1185">Reference proteome</keyword>
<protein>
    <submittedName>
        <fullName evidence="2">Uncharacterized protein LOC113418754</fullName>
    </submittedName>
</protein>
<dbReference type="RefSeq" id="XP_026533594.1">
    <property type="nucleotide sequence ID" value="XM_026677809.1"/>
</dbReference>
<dbReference type="GeneID" id="113418754"/>